<feature type="domain" description="Cas12f1-like TNB" evidence="4">
    <location>
        <begin position="265"/>
        <end position="330"/>
    </location>
</feature>
<dbReference type="GO" id="GO:0003677">
    <property type="term" value="F:DNA binding"/>
    <property type="evidence" value="ECO:0007669"/>
    <property type="project" value="UniProtKB-KW"/>
</dbReference>
<proteinExistence type="predicted"/>
<keyword evidence="1" id="KW-0238">DNA-binding</keyword>
<evidence type="ECO:0000256" key="2">
    <source>
        <dbReference type="SAM" id="Coils"/>
    </source>
</evidence>
<accession>A0A7V4A1E8</accession>
<evidence type="ECO:0000259" key="4">
    <source>
        <dbReference type="Pfam" id="PF07282"/>
    </source>
</evidence>
<dbReference type="PANTHER" id="PTHR30405:SF11">
    <property type="entry name" value="RNA-GUIDED DNA ENDONUCLEASE RV2885C-RELATED"/>
    <property type="match status" value="1"/>
</dbReference>
<dbReference type="AlphaFoldDB" id="A0A7V4A1E8"/>
<dbReference type="EMBL" id="DTCX01000304">
    <property type="protein sequence ID" value="HGL50032.1"/>
    <property type="molecule type" value="Genomic_DNA"/>
</dbReference>
<dbReference type="InterPro" id="IPR010095">
    <property type="entry name" value="Cas12f1-like_TNB"/>
</dbReference>
<evidence type="ECO:0000256" key="1">
    <source>
        <dbReference type="ARBA" id="ARBA00023125"/>
    </source>
</evidence>
<dbReference type="PANTHER" id="PTHR30405">
    <property type="entry name" value="TRANSPOSASE"/>
    <property type="match status" value="1"/>
</dbReference>
<dbReference type="NCBIfam" id="NF040570">
    <property type="entry name" value="guided_TnpB"/>
    <property type="match status" value="1"/>
</dbReference>
<gene>
    <name evidence="5" type="ORF">ENU54_05475</name>
</gene>
<keyword evidence="2" id="KW-0175">Coiled coil</keyword>
<dbReference type="Pfam" id="PF07282">
    <property type="entry name" value="Cas12f1-like_TNB"/>
    <property type="match status" value="1"/>
</dbReference>
<feature type="compositionally biased region" description="Polar residues" evidence="3">
    <location>
        <begin position="386"/>
        <end position="398"/>
    </location>
</feature>
<dbReference type="InterPro" id="IPR051399">
    <property type="entry name" value="RNA-guided_DNA_endo/Transpos"/>
</dbReference>
<feature type="coiled-coil region" evidence="2">
    <location>
        <begin position="186"/>
        <end position="213"/>
    </location>
</feature>
<evidence type="ECO:0000256" key="3">
    <source>
        <dbReference type="SAM" id="MobiDB-lite"/>
    </source>
</evidence>
<sequence>MKVVHRVVQGCLEIGKSERESVSVLLETYQSGLSLVHKLFSSSGCQGEDAHEMYRLLRQGLGLPAVYANAALRQGRFPTPRPTLHLYAKAFTLDLTTHPPLLSLRVLEGRTCALLNTSARNLSLLLAYPPKYGEIWKDGDRFYIRFSLAIPVPEPPADPTHVVGVDVGEWCLLATSDGALYAADPLREALEEMVRLSQRLRVSKRARKAYKEEQRRANLLLRASVNHFLRSLPPGSLIVLEDLRRIRQGAARSKDRRTLFHFWPYGRVRKLIMEKAEWLGHAVKIVSPAHTSVTCPCCGTVDARNRRGAEFRCTNCGFHGHADLVAALNLRSRGMPTRAMQPGPAYPLRVFVPTTSGVRESPLGGTVQGNAESKRGLGNIFKGNLKETQPSDPSFSSP</sequence>
<comment type="caution">
    <text evidence="5">The sequence shown here is derived from an EMBL/GenBank/DDBJ whole genome shotgun (WGS) entry which is preliminary data.</text>
</comment>
<reference evidence="5" key="1">
    <citation type="journal article" date="2020" name="mSystems">
        <title>Genome- and Community-Level Interaction Insights into Carbon Utilization and Element Cycling Functions of Hydrothermarchaeota in Hydrothermal Sediment.</title>
        <authorList>
            <person name="Zhou Z."/>
            <person name="Liu Y."/>
            <person name="Xu W."/>
            <person name="Pan J."/>
            <person name="Luo Z.H."/>
            <person name="Li M."/>
        </authorList>
    </citation>
    <scope>NUCLEOTIDE SEQUENCE [LARGE SCALE GENOMIC DNA]</scope>
    <source>
        <strain evidence="5">SpSt-679</strain>
    </source>
</reference>
<dbReference type="NCBIfam" id="TIGR01766">
    <property type="entry name" value="IS200/IS605 family accessory protein TnpB-like domain"/>
    <property type="match status" value="1"/>
</dbReference>
<protein>
    <submittedName>
        <fullName evidence="5">Transposase</fullName>
    </submittedName>
</protein>
<evidence type="ECO:0000313" key="5">
    <source>
        <dbReference type="EMBL" id="HGL50032.1"/>
    </source>
</evidence>
<organism evidence="5">
    <name type="scientific">Thermus tengchongensis</name>
    <dbReference type="NCBI Taxonomy" id="1214928"/>
    <lineage>
        <taxon>Bacteria</taxon>
        <taxon>Thermotogati</taxon>
        <taxon>Deinococcota</taxon>
        <taxon>Deinococci</taxon>
        <taxon>Thermales</taxon>
        <taxon>Thermaceae</taxon>
        <taxon>Thermus</taxon>
    </lineage>
</organism>
<feature type="region of interest" description="Disordered" evidence="3">
    <location>
        <begin position="359"/>
        <end position="398"/>
    </location>
</feature>
<name>A0A7V4A1E8_9DEIN</name>